<name>A0A7U4M178_9BACT</name>
<evidence type="ECO:0000256" key="1">
    <source>
        <dbReference type="SAM" id="Phobius"/>
    </source>
</evidence>
<evidence type="ECO:0000313" key="3">
    <source>
        <dbReference type="Proteomes" id="UP000034444"/>
    </source>
</evidence>
<keyword evidence="3" id="KW-1185">Reference proteome</keyword>
<dbReference type="AlphaFoldDB" id="A0A7U4M178"/>
<organism evidence="2 3">
    <name type="scientific">Sulfurovum lithotrophicum</name>
    <dbReference type="NCBI Taxonomy" id="206403"/>
    <lineage>
        <taxon>Bacteria</taxon>
        <taxon>Pseudomonadati</taxon>
        <taxon>Campylobacterota</taxon>
        <taxon>Epsilonproteobacteria</taxon>
        <taxon>Campylobacterales</taxon>
        <taxon>Sulfurovaceae</taxon>
        <taxon>Sulfurovum</taxon>
    </lineage>
</organism>
<protein>
    <recommendedName>
        <fullName evidence="4">2TM domain-containing protein</fullName>
    </recommendedName>
</protein>
<gene>
    <name evidence="2" type="ORF">YH65_05905</name>
</gene>
<keyword evidence="1" id="KW-1133">Transmembrane helix</keyword>
<dbReference type="RefSeq" id="WP_046551060.1">
    <property type="nucleotide sequence ID" value="NZ_CP011308.1"/>
</dbReference>
<reference evidence="3" key="2">
    <citation type="journal article" date="2017" name="Stand. Genomic Sci.">
        <title>Complete genome sequence of the sulfur-oxidizing chemolithoautotrophic Sulfurovum lithotrophicum 42BKTT.</title>
        <authorList>
            <person name="Jeon W."/>
            <person name="Priscilla L."/>
            <person name="Park G."/>
            <person name="Lee H."/>
            <person name="Lee N."/>
            <person name="Lee D."/>
            <person name="Kwon H."/>
            <person name="Ahn I."/>
            <person name="Lee C."/>
            <person name="Lee H."/>
            <person name="Ahn J."/>
        </authorList>
    </citation>
    <scope>NUCLEOTIDE SEQUENCE [LARGE SCALE GENOMIC DNA]</scope>
    <source>
        <strain evidence="3">ATCC BAA-797 / 42BKT</strain>
    </source>
</reference>
<feature type="transmembrane region" description="Helical" evidence="1">
    <location>
        <begin position="12"/>
        <end position="38"/>
    </location>
</feature>
<sequence length="81" mass="9444">MRSTKKKTKISLRYKIALFTVYFVLFIALTAMIDYYAYDLINPWIFIVLSFVGAIWATLVHVKSKEKSKADELAHDLEEII</sequence>
<dbReference type="Proteomes" id="UP000034444">
    <property type="component" value="Chromosome"/>
</dbReference>
<dbReference type="EMBL" id="CP011308">
    <property type="protein sequence ID" value="AKF24976.1"/>
    <property type="molecule type" value="Genomic_DNA"/>
</dbReference>
<keyword evidence="1" id="KW-0472">Membrane</keyword>
<proteinExistence type="predicted"/>
<evidence type="ECO:0008006" key="4">
    <source>
        <dbReference type="Google" id="ProtNLM"/>
    </source>
</evidence>
<reference evidence="2 3" key="1">
    <citation type="submission" date="2015-04" db="EMBL/GenBank/DDBJ databases">
        <title>Complete genome sequence of Sulfurovum lithotrophicum ATCC BAA-797T.</title>
        <authorList>
            <person name="Ahn J."/>
            <person name="Park G."/>
            <person name="Jeon W."/>
            <person name="Jang Y."/>
            <person name="Jang M."/>
            <person name="Lee H."/>
            <person name="Lee H."/>
        </authorList>
    </citation>
    <scope>NUCLEOTIDE SEQUENCE [LARGE SCALE GENOMIC DNA]</scope>
    <source>
        <strain evidence="3">ATCC BAA-797 / 42BKT</strain>
    </source>
</reference>
<dbReference type="KEGG" id="slh:YH65_05905"/>
<accession>A0A7U4M178</accession>
<dbReference type="OrthoDB" id="9869238at2"/>
<feature type="transmembrane region" description="Helical" evidence="1">
    <location>
        <begin position="44"/>
        <end position="62"/>
    </location>
</feature>
<keyword evidence="1" id="KW-0812">Transmembrane</keyword>
<evidence type="ECO:0000313" key="2">
    <source>
        <dbReference type="EMBL" id="AKF24976.1"/>
    </source>
</evidence>